<comment type="caution">
    <text evidence="3">The sequence shown here is derived from an EMBL/GenBank/DDBJ whole genome shotgun (WGS) entry which is preliminary data.</text>
</comment>
<accession>A0A2N5DRG2</accession>
<dbReference type="SUPFAM" id="SSF52402">
    <property type="entry name" value="Adenine nucleotide alpha hydrolases-like"/>
    <property type="match status" value="2"/>
</dbReference>
<sequence length="277" mass="30028">MSIADIIVQVDASDASGGRAQFAARLADHLRAQLTGVFLRPSITDSYLRDAQQDETALKFPPSLIKAYDAMMDEVEGRARSRFEDVVGERACGRAWRRLNGDFCDDLIGAMLRTDLTVLGPGRARIVIDRTDAAGLALASGAPILIVPDGALEGPVARRIMVAWNGRREAARALRQAWPLLTAADRVSVLTVGTVERSIETGALRGLFAHHNVAAEFIVRPGDDADAGAILLAEAERLGADLIVMGLFGHARWREWALGGASREMIQRSWIPLFLAH</sequence>
<dbReference type="RefSeq" id="WP_101716353.1">
    <property type="nucleotide sequence ID" value="NZ_PJRS01000007.1"/>
</dbReference>
<protein>
    <recommendedName>
        <fullName evidence="2">UspA domain-containing protein</fullName>
    </recommendedName>
</protein>
<dbReference type="PRINTS" id="PR01438">
    <property type="entry name" value="UNVRSLSTRESS"/>
</dbReference>
<feature type="domain" description="UspA" evidence="2">
    <location>
        <begin position="226"/>
        <end position="275"/>
    </location>
</feature>
<dbReference type="EMBL" id="PJRS01000007">
    <property type="protein sequence ID" value="PLR28635.1"/>
    <property type="molecule type" value="Genomic_DNA"/>
</dbReference>
<dbReference type="Gene3D" id="3.40.50.12370">
    <property type="match status" value="1"/>
</dbReference>
<proteinExistence type="inferred from homology"/>
<gene>
    <name evidence="3" type="ORF">SGCZBJ_01935</name>
</gene>
<dbReference type="Proteomes" id="UP000234479">
    <property type="component" value="Unassembled WGS sequence"/>
</dbReference>
<dbReference type="Pfam" id="PF00582">
    <property type="entry name" value="Usp"/>
    <property type="match status" value="1"/>
</dbReference>
<reference evidence="3 4" key="1">
    <citation type="submission" date="2017-12" db="EMBL/GenBank/DDBJ databases">
        <title>The genome sequence of Caulobacter sp. 410.</title>
        <authorList>
            <person name="Gao J."/>
            <person name="Mao X."/>
            <person name="Sun J."/>
        </authorList>
    </citation>
    <scope>NUCLEOTIDE SEQUENCE [LARGE SCALE GENOMIC DNA]</scope>
    <source>
        <strain evidence="3 4">410</strain>
    </source>
</reference>
<dbReference type="InterPro" id="IPR006015">
    <property type="entry name" value="Universal_stress_UspA"/>
</dbReference>
<name>A0A2N5DRG2_9CAUL</name>
<evidence type="ECO:0000256" key="1">
    <source>
        <dbReference type="ARBA" id="ARBA00008791"/>
    </source>
</evidence>
<dbReference type="InterPro" id="IPR006016">
    <property type="entry name" value="UspA"/>
</dbReference>
<evidence type="ECO:0000259" key="2">
    <source>
        <dbReference type="Pfam" id="PF00582"/>
    </source>
</evidence>
<comment type="similarity">
    <text evidence="1">Belongs to the universal stress protein A family.</text>
</comment>
<organism evidence="3 4">
    <name type="scientific">Caulobacter zeae</name>
    <dbReference type="NCBI Taxonomy" id="2055137"/>
    <lineage>
        <taxon>Bacteria</taxon>
        <taxon>Pseudomonadati</taxon>
        <taxon>Pseudomonadota</taxon>
        <taxon>Alphaproteobacteria</taxon>
        <taxon>Caulobacterales</taxon>
        <taxon>Caulobacteraceae</taxon>
        <taxon>Caulobacter</taxon>
    </lineage>
</organism>
<evidence type="ECO:0000313" key="4">
    <source>
        <dbReference type="Proteomes" id="UP000234479"/>
    </source>
</evidence>
<dbReference type="CDD" id="cd00293">
    <property type="entry name" value="USP-like"/>
    <property type="match status" value="1"/>
</dbReference>
<dbReference type="AlphaFoldDB" id="A0A2N5DRG2"/>
<dbReference type="OrthoDB" id="9804721at2"/>
<evidence type="ECO:0000313" key="3">
    <source>
        <dbReference type="EMBL" id="PLR28635.1"/>
    </source>
</evidence>
<keyword evidence="4" id="KW-1185">Reference proteome</keyword>